<dbReference type="PANTHER" id="PTHR41913:SF1">
    <property type="entry name" value="DUF1684 DOMAIN-CONTAINING PROTEIN"/>
    <property type="match status" value="1"/>
</dbReference>
<dbReference type="Proteomes" id="UP000324233">
    <property type="component" value="Chromosome"/>
</dbReference>
<dbReference type="InterPro" id="IPR012467">
    <property type="entry name" value="DUF1684"/>
</dbReference>
<reference evidence="2 3" key="1">
    <citation type="submission" date="2019-08" db="EMBL/GenBank/DDBJ databases">
        <title>Deep-cultivation of Planctomycetes and their phenomic and genomic characterization uncovers novel biology.</title>
        <authorList>
            <person name="Wiegand S."/>
            <person name="Jogler M."/>
            <person name="Boedeker C."/>
            <person name="Pinto D."/>
            <person name="Vollmers J."/>
            <person name="Rivas-Marin E."/>
            <person name="Kohn T."/>
            <person name="Peeters S.H."/>
            <person name="Heuer A."/>
            <person name="Rast P."/>
            <person name="Oberbeckmann S."/>
            <person name="Bunk B."/>
            <person name="Jeske O."/>
            <person name="Meyerdierks A."/>
            <person name="Storesund J.E."/>
            <person name="Kallscheuer N."/>
            <person name="Luecker S."/>
            <person name="Lage O.M."/>
            <person name="Pohl T."/>
            <person name="Merkel B.J."/>
            <person name="Hornburger P."/>
            <person name="Mueller R.-W."/>
            <person name="Bruemmer F."/>
            <person name="Labrenz M."/>
            <person name="Spormann A.M."/>
            <person name="Op den Camp H."/>
            <person name="Overmann J."/>
            <person name="Amann R."/>
            <person name="Jetten M.S.M."/>
            <person name="Mascher T."/>
            <person name="Medema M.H."/>
            <person name="Devos D.P."/>
            <person name="Kaster A.-K."/>
            <person name="Ovreas L."/>
            <person name="Rohde M."/>
            <person name="Galperin M.Y."/>
            <person name="Jogler C."/>
        </authorList>
    </citation>
    <scope>NUCLEOTIDE SEQUENCE [LARGE SCALE GENOMIC DNA]</scope>
    <source>
        <strain evidence="2 3">OJF2</strain>
    </source>
</reference>
<dbReference type="EMBL" id="CP042997">
    <property type="protein sequence ID" value="QEH37397.1"/>
    <property type="molecule type" value="Genomic_DNA"/>
</dbReference>
<evidence type="ECO:0008006" key="4">
    <source>
        <dbReference type="Google" id="ProtNLM"/>
    </source>
</evidence>
<dbReference type="OrthoDB" id="5493262at2"/>
<dbReference type="AlphaFoldDB" id="A0A5B9WAC6"/>
<dbReference type="KEGG" id="agv:OJF2_59880"/>
<evidence type="ECO:0000313" key="2">
    <source>
        <dbReference type="EMBL" id="QEH37397.1"/>
    </source>
</evidence>
<dbReference type="PANTHER" id="PTHR41913">
    <property type="entry name" value="DUF1684 DOMAIN-CONTAINING PROTEIN"/>
    <property type="match status" value="1"/>
</dbReference>
<keyword evidence="1" id="KW-0732">Signal</keyword>
<keyword evidence="3" id="KW-1185">Reference proteome</keyword>
<proteinExistence type="predicted"/>
<evidence type="ECO:0000313" key="3">
    <source>
        <dbReference type="Proteomes" id="UP000324233"/>
    </source>
</evidence>
<protein>
    <recommendedName>
        <fullName evidence="4">DUF1684 domain-containing protein</fullName>
    </recommendedName>
</protein>
<feature type="signal peptide" evidence="1">
    <location>
        <begin position="1"/>
        <end position="26"/>
    </location>
</feature>
<feature type="chain" id="PRO_5022870099" description="DUF1684 domain-containing protein" evidence="1">
    <location>
        <begin position="27"/>
        <end position="304"/>
    </location>
</feature>
<name>A0A5B9WAC6_9BACT</name>
<dbReference type="RefSeq" id="WP_148596961.1">
    <property type="nucleotide sequence ID" value="NZ_CP042997.1"/>
</dbReference>
<dbReference type="Pfam" id="PF07920">
    <property type="entry name" value="DUF1684"/>
    <property type="match status" value="1"/>
</dbReference>
<accession>A0A5B9WAC6</accession>
<evidence type="ECO:0000256" key="1">
    <source>
        <dbReference type="SAM" id="SignalP"/>
    </source>
</evidence>
<sequence precursor="true">MPAIRSGPLLALLLLALMRQPIAALAGDDAYRAEVEQFRRRREGDLKSADGWLSVVGLHWLSPGRTRLGSDPSSDILLPPGAPSSVGTIDLDGDRATFRAAPGVKVSKAGAPFESGEIRSDAGGKPDVLAAGDIRLILLRRGRRFAIRVKDPGSEARRRFAGLRWYPVDPSWKVEARFVPAPENTRLVFDTIVGEQETAESPGFVVFERDGKSYRLQAAAERDGSLWIVFRDGTSGRTTAGGARQLEAARPGPDGAVVLDFNRATNLPCAYIPFATCPLAPPQNRLPLPIAAGELKYEADSSRP</sequence>
<gene>
    <name evidence="2" type="ORF">OJF2_59880</name>
</gene>
<organism evidence="2 3">
    <name type="scientific">Aquisphaera giovannonii</name>
    <dbReference type="NCBI Taxonomy" id="406548"/>
    <lineage>
        <taxon>Bacteria</taxon>
        <taxon>Pseudomonadati</taxon>
        <taxon>Planctomycetota</taxon>
        <taxon>Planctomycetia</taxon>
        <taxon>Isosphaerales</taxon>
        <taxon>Isosphaeraceae</taxon>
        <taxon>Aquisphaera</taxon>
    </lineage>
</organism>